<reference evidence="1" key="1">
    <citation type="submission" date="2021-01" db="EMBL/GenBank/DDBJ databases">
        <authorList>
            <person name="Corre E."/>
            <person name="Pelletier E."/>
            <person name="Niang G."/>
            <person name="Scheremetjew M."/>
            <person name="Finn R."/>
            <person name="Kale V."/>
            <person name="Holt S."/>
            <person name="Cochrane G."/>
            <person name="Meng A."/>
            <person name="Brown T."/>
            <person name="Cohen L."/>
        </authorList>
    </citation>
    <scope>NUCLEOTIDE SEQUENCE</scope>
    <source>
        <strain evidence="1">RCC1130</strain>
    </source>
</reference>
<sequence length="141" mass="15908">MAIRVLDTFAGVPVLIEQTIAYKIGGLPGLWVSYTSSWLCQCVSLWFNIINHPPKLKDPKFPCLATDSSDATQLTPPAPIFRFLNLFLWSTDLFGEEAHQHHHDYPRCAHRPGVDFPGKLVIYPLEKMGLIWSVQSTKSTN</sequence>
<protein>
    <recommendedName>
        <fullName evidence="2">Fatty acid desaturase domain-containing protein</fullName>
    </recommendedName>
</protein>
<evidence type="ECO:0000313" key="1">
    <source>
        <dbReference type="EMBL" id="CAD8552040.1"/>
    </source>
</evidence>
<accession>A0A7S0JHK4</accession>
<evidence type="ECO:0008006" key="2">
    <source>
        <dbReference type="Google" id="ProtNLM"/>
    </source>
</evidence>
<dbReference type="EMBL" id="HBER01054742">
    <property type="protein sequence ID" value="CAD8552040.1"/>
    <property type="molecule type" value="Transcribed_RNA"/>
</dbReference>
<gene>
    <name evidence="1" type="ORF">CLEP1334_LOCUS27330</name>
</gene>
<proteinExistence type="predicted"/>
<name>A0A7S0JHK4_9EUKA</name>
<dbReference type="AlphaFoldDB" id="A0A7S0JHK4"/>
<organism evidence="1">
    <name type="scientific">Calcidiscus leptoporus</name>
    <dbReference type="NCBI Taxonomy" id="127549"/>
    <lineage>
        <taxon>Eukaryota</taxon>
        <taxon>Haptista</taxon>
        <taxon>Haptophyta</taxon>
        <taxon>Prymnesiophyceae</taxon>
        <taxon>Coccolithales</taxon>
        <taxon>Calcidiscaceae</taxon>
        <taxon>Calcidiscus</taxon>
    </lineage>
</organism>